<organism evidence="1 2">
    <name type="scientific">Xylaria curta</name>
    <dbReference type="NCBI Taxonomy" id="42375"/>
    <lineage>
        <taxon>Eukaryota</taxon>
        <taxon>Fungi</taxon>
        <taxon>Dikarya</taxon>
        <taxon>Ascomycota</taxon>
        <taxon>Pezizomycotina</taxon>
        <taxon>Sordariomycetes</taxon>
        <taxon>Xylariomycetidae</taxon>
        <taxon>Xylariales</taxon>
        <taxon>Xylariaceae</taxon>
        <taxon>Xylaria</taxon>
    </lineage>
</organism>
<dbReference type="Proteomes" id="UP001143856">
    <property type="component" value="Unassembled WGS sequence"/>
</dbReference>
<evidence type="ECO:0000313" key="2">
    <source>
        <dbReference type="Proteomes" id="UP001143856"/>
    </source>
</evidence>
<proteinExistence type="predicted"/>
<sequence>MAFVNRDQHQYNSSDDYKRHTLFAKRLTSIDIFQSTLQSSAFIALDTESFGQDDRVLCQIGIAYTGSLVPVLADPTCGKRSLQKFVQQNNIFSTTINVASSTQKTQISKRIKSRFGNDYDADFDCLNALIDKLLLEYDARRIADNKDRLILVVFEYRAEWSYMARFFPSALRYFSAWLDVIDFSREVAPGGNVPSLKKTLNPLGYSLRDVTQDRKSEGAAHNAGNDAVITLAVLEGLQWPANQAKLRSLQAYWRIISSYRGPPNLLRMPFTANIQTLDQTLLPKSLDSALCLSRMFFDEYHPKTISVSGRNPNSAWVALNSLPQLNRFVDKLHGTTVYGKQLVVTSLYDPALALAETESIKNQAIKQQREALRNTVIAVEEPDLETLFS</sequence>
<comment type="caution">
    <text evidence="1">The sequence shown here is derived from an EMBL/GenBank/DDBJ whole genome shotgun (WGS) entry which is preliminary data.</text>
</comment>
<keyword evidence="2" id="KW-1185">Reference proteome</keyword>
<dbReference type="EMBL" id="JAPDGR010002239">
    <property type="protein sequence ID" value="KAJ2976901.1"/>
    <property type="molecule type" value="Genomic_DNA"/>
</dbReference>
<evidence type="ECO:0000313" key="1">
    <source>
        <dbReference type="EMBL" id="KAJ2976901.1"/>
    </source>
</evidence>
<gene>
    <name evidence="1" type="ORF">NUW58_g7973</name>
</gene>
<protein>
    <submittedName>
        <fullName evidence="1">Uncharacterized protein</fullName>
    </submittedName>
</protein>
<accession>A0ACC1NEH0</accession>
<reference evidence="1" key="1">
    <citation type="submission" date="2022-10" db="EMBL/GenBank/DDBJ databases">
        <title>Genome Sequence of Xylaria curta.</title>
        <authorList>
            <person name="Buettner E."/>
        </authorList>
    </citation>
    <scope>NUCLEOTIDE SEQUENCE</scope>
    <source>
        <strain evidence="1">Babe10</strain>
    </source>
</reference>
<name>A0ACC1NEH0_9PEZI</name>